<evidence type="ECO:0000256" key="7">
    <source>
        <dbReference type="ARBA" id="ARBA00022741"/>
    </source>
</evidence>
<dbReference type="Pfam" id="PF03281">
    <property type="entry name" value="Mab-21"/>
    <property type="match status" value="1"/>
</dbReference>
<keyword evidence="6" id="KW-0479">Metal-binding</keyword>
<dbReference type="AlphaFoldDB" id="A0AAD4K306"/>
<dbReference type="GO" id="GO:0005524">
    <property type="term" value="F:ATP binding"/>
    <property type="evidence" value="ECO:0007669"/>
    <property type="project" value="UniProtKB-KW"/>
</dbReference>
<dbReference type="Pfam" id="PF20266">
    <property type="entry name" value="Mab-21_C"/>
    <property type="match status" value="1"/>
</dbReference>
<dbReference type="PANTHER" id="PTHR10656">
    <property type="entry name" value="CELL FATE DETERMINING PROTEIN MAB21-RELATED"/>
    <property type="match status" value="1"/>
</dbReference>
<dbReference type="GO" id="GO:0016779">
    <property type="term" value="F:nucleotidyltransferase activity"/>
    <property type="evidence" value="ECO:0007669"/>
    <property type="project" value="UniProtKB-KW"/>
</dbReference>
<dbReference type="GO" id="GO:0046872">
    <property type="term" value="F:metal ion binding"/>
    <property type="evidence" value="ECO:0007669"/>
    <property type="project" value="UniProtKB-KW"/>
</dbReference>
<evidence type="ECO:0000256" key="3">
    <source>
        <dbReference type="ARBA" id="ARBA00008307"/>
    </source>
</evidence>
<dbReference type="InterPro" id="IPR024810">
    <property type="entry name" value="MAB21L/cGLR"/>
</dbReference>
<organism evidence="14 15">
    <name type="scientific">Drosophila rubida</name>
    <dbReference type="NCBI Taxonomy" id="30044"/>
    <lineage>
        <taxon>Eukaryota</taxon>
        <taxon>Metazoa</taxon>
        <taxon>Ecdysozoa</taxon>
        <taxon>Arthropoda</taxon>
        <taxon>Hexapoda</taxon>
        <taxon>Insecta</taxon>
        <taxon>Pterygota</taxon>
        <taxon>Neoptera</taxon>
        <taxon>Endopterygota</taxon>
        <taxon>Diptera</taxon>
        <taxon>Brachycera</taxon>
        <taxon>Muscomorpha</taxon>
        <taxon>Ephydroidea</taxon>
        <taxon>Drosophilidae</taxon>
        <taxon>Drosophila</taxon>
    </lineage>
</organism>
<name>A0AAD4K306_9MUSC</name>
<gene>
    <name evidence="14" type="ORF">KR093_007220</name>
</gene>
<evidence type="ECO:0000256" key="10">
    <source>
        <dbReference type="ARBA" id="ARBA00023134"/>
    </source>
</evidence>
<evidence type="ECO:0000259" key="12">
    <source>
        <dbReference type="Pfam" id="PF03281"/>
    </source>
</evidence>
<comment type="cofactor">
    <cofactor evidence="1">
        <name>Mn(2+)</name>
        <dbReference type="ChEBI" id="CHEBI:29035"/>
    </cofactor>
</comment>
<comment type="caution">
    <text evidence="14">The sequence shown here is derived from an EMBL/GenBank/DDBJ whole genome shotgun (WGS) entry which is preliminary data.</text>
</comment>
<evidence type="ECO:0000256" key="9">
    <source>
        <dbReference type="ARBA" id="ARBA00022842"/>
    </source>
</evidence>
<dbReference type="InterPro" id="IPR046903">
    <property type="entry name" value="Mab-21-like_nuc_Trfase"/>
</dbReference>
<keyword evidence="9" id="KW-0460">Magnesium</keyword>
<keyword evidence="7" id="KW-0547">Nucleotide-binding</keyword>
<evidence type="ECO:0000256" key="6">
    <source>
        <dbReference type="ARBA" id="ARBA00022723"/>
    </source>
</evidence>
<evidence type="ECO:0000256" key="11">
    <source>
        <dbReference type="ARBA" id="ARBA00023211"/>
    </source>
</evidence>
<evidence type="ECO:0000259" key="13">
    <source>
        <dbReference type="Pfam" id="PF20266"/>
    </source>
</evidence>
<comment type="similarity">
    <text evidence="3">Belongs to the mab-21 family.</text>
</comment>
<keyword evidence="11" id="KW-0464">Manganese</keyword>
<dbReference type="SMART" id="SM01265">
    <property type="entry name" value="Mab-21"/>
    <property type="match status" value="1"/>
</dbReference>
<protein>
    <recommendedName>
        <fullName evidence="16">Cyclic GMP-AMP synthase</fullName>
    </recommendedName>
</protein>
<dbReference type="EMBL" id="JAJJHW010002585">
    <property type="protein sequence ID" value="KAH8371414.1"/>
    <property type="molecule type" value="Genomic_DNA"/>
</dbReference>
<feature type="domain" description="Mab-21-like HhH/H2TH-like" evidence="13">
    <location>
        <begin position="249"/>
        <end position="345"/>
    </location>
</feature>
<dbReference type="Gene3D" id="3.30.460.90">
    <property type="match status" value="1"/>
</dbReference>
<keyword evidence="15" id="KW-1185">Reference proteome</keyword>
<evidence type="ECO:0000313" key="14">
    <source>
        <dbReference type="EMBL" id="KAH8371414.1"/>
    </source>
</evidence>
<evidence type="ECO:0000256" key="4">
    <source>
        <dbReference type="ARBA" id="ARBA00022679"/>
    </source>
</evidence>
<dbReference type="Gene3D" id="1.10.1410.40">
    <property type="match status" value="1"/>
</dbReference>
<keyword evidence="4" id="KW-0808">Transferase</keyword>
<evidence type="ECO:0000256" key="8">
    <source>
        <dbReference type="ARBA" id="ARBA00022840"/>
    </source>
</evidence>
<evidence type="ECO:0000256" key="2">
    <source>
        <dbReference type="ARBA" id="ARBA00001946"/>
    </source>
</evidence>
<evidence type="ECO:0000256" key="5">
    <source>
        <dbReference type="ARBA" id="ARBA00022695"/>
    </source>
</evidence>
<dbReference type="PANTHER" id="PTHR10656:SF42">
    <property type="entry name" value="CYCLIC GMP-AMP SYNTHASE-LIKE PROTEIN-RELATED"/>
    <property type="match status" value="1"/>
</dbReference>
<proteinExistence type="inferred from homology"/>
<keyword evidence="10" id="KW-0342">GTP-binding</keyword>
<keyword evidence="5" id="KW-0548">Nucleotidyltransferase</keyword>
<sequence>MASLENQLQRNISEFINIDGHRKSYTQHYNALRDTIYSMLKADQPLGKWLVGHKLGGSYGDRVKITKPDEFDLVIYLKFPENNRIIVKKDPRKPGNVTLDMTQVLNILQRQEHNNATFTCLKKLVSASNLLLEDKLQNLLNGAFTRALTKMGNRIIVDGVTSNVVYKRCGPAHTIFITSPYKYSVDFVPAIRLDACQNVLGVEERKYFRNVQYWDAIPKPLKPFQANNISFRASYYDAERNMIHNKQKLKDVIKLMKKFRDSKTNMTNVRSYYIKTVLLWQVKVRPEAYWSNKRLYEILIDMYDELATCLAVNQRRGKLLFFWDPNLDMFAAFTQNQRHDMFNCVIAEHANLKRAAGNLTSDINATVRTSYSKWRK</sequence>
<dbReference type="InterPro" id="IPR046906">
    <property type="entry name" value="Mab-21_HhH/H2TH-like"/>
</dbReference>
<dbReference type="GO" id="GO:0005525">
    <property type="term" value="F:GTP binding"/>
    <property type="evidence" value="ECO:0007669"/>
    <property type="project" value="UniProtKB-KW"/>
</dbReference>
<comment type="cofactor">
    <cofactor evidence="2">
        <name>Mg(2+)</name>
        <dbReference type="ChEBI" id="CHEBI:18420"/>
    </cofactor>
</comment>
<evidence type="ECO:0000256" key="1">
    <source>
        <dbReference type="ARBA" id="ARBA00001936"/>
    </source>
</evidence>
<evidence type="ECO:0000313" key="15">
    <source>
        <dbReference type="Proteomes" id="UP001200034"/>
    </source>
</evidence>
<reference evidence="14" key="1">
    <citation type="journal article" date="2021" name="Mol. Ecol. Resour.">
        <title>Phylogenomic analyses of the genus Drosophila reveals genomic signals of climate adaptation.</title>
        <authorList>
            <person name="Li F."/>
            <person name="Rane R.V."/>
            <person name="Luria V."/>
            <person name="Xiong Z."/>
            <person name="Chen J."/>
            <person name="Li Z."/>
            <person name="Catullo R.A."/>
            <person name="Griffin P.C."/>
            <person name="Schiffer M."/>
            <person name="Pearce S."/>
            <person name="Lee S.F."/>
            <person name="McElroy K."/>
            <person name="Stocker A."/>
            <person name="Shirriffs J."/>
            <person name="Cockerell F."/>
            <person name="Coppin C."/>
            <person name="Sgro C.M."/>
            <person name="Karger A."/>
            <person name="Cain J.W."/>
            <person name="Weber J.A."/>
            <person name="Santpere G."/>
            <person name="Kirschner M.W."/>
            <person name="Hoffmann A.A."/>
            <person name="Oakeshott J.G."/>
            <person name="Zhang G."/>
        </authorList>
    </citation>
    <scope>NUCLEOTIDE SEQUENCE</scope>
    <source>
        <strain evidence="14">BGI-SZ-2011g</strain>
    </source>
</reference>
<feature type="domain" description="Mab-21-like nucleotidyltransferase" evidence="12">
    <location>
        <begin position="59"/>
        <end position="245"/>
    </location>
</feature>
<keyword evidence="8" id="KW-0067">ATP-binding</keyword>
<dbReference type="Proteomes" id="UP001200034">
    <property type="component" value="Unassembled WGS sequence"/>
</dbReference>
<accession>A0AAD4K306</accession>
<evidence type="ECO:0008006" key="16">
    <source>
        <dbReference type="Google" id="ProtNLM"/>
    </source>
</evidence>